<name>A0A851GR49_9BACT</name>
<feature type="compositionally biased region" description="Polar residues" evidence="1">
    <location>
        <begin position="1"/>
        <end position="12"/>
    </location>
</feature>
<feature type="compositionally biased region" description="Basic residues" evidence="1">
    <location>
        <begin position="19"/>
        <end position="29"/>
    </location>
</feature>
<sequence length="66" mass="7277">MATSLQRNNNRTRPTKSAGARKQRQKVQSRRLVALGVDEATVAAMNSTEVRTLLKHPKKVIAAHQG</sequence>
<evidence type="ECO:0000313" key="2">
    <source>
        <dbReference type="EMBL" id="NWK57467.1"/>
    </source>
</evidence>
<reference evidence="2 3" key="1">
    <citation type="submission" date="2020-07" db="EMBL/GenBank/DDBJ databases">
        <title>Roseicoccus Jingziensis gen. nov., sp. nov., isolated from coastal seawater.</title>
        <authorList>
            <person name="Feng X."/>
        </authorList>
    </citation>
    <scope>NUCLEOTIDE SEQUENCE [LARGE SCALE GENOMIC DNA]</scope>
    <source>
        <strain evidence="2 3">N1E253</strain>
    </source>
</reference>
<protein>
    <submittedName>
        <fullName evidence="2">Uncharacterized protein</fullName>
    </submittedName>
</protein>
<organism evidence="2 3">
    <name type="scientific">Oceaniferula marina</name>
    <dbReference type="NCBI Taxonomy" id="2748318"/>
    <lineage>
        <taxon>Bacteria</taxon>
        <taxon>Pseudomonadati</taxon>
        <taxon>Verrucomicrobiota</taxon>
        <taxon>Verrucomicrobiia</taxon>
        <taxon>Verrucomicrobiales</taxon>
        <taxon>Verrucomicrobiaceae</taxon>
        <taxon>Oceaniferula</taxon>
    </lineage>
</organism>
<evidence type="ECO:0000256" key="1">
    <source>
        <dbReference type="SAM" id="MobiDB-lite"/>
    </source>
</evidence>
<dbReference type="Proteomes" id="UP000557872">
    <property type="component" value="Unassembled WGS sequence"/>
</dbReference>
<dbReference type="RefSeq" id="WP_178934572.1">
    <property type="nucleotide sequence ID" value="NZ_JACBAZ010000012.1"/>
</dbReference>
<dbReference type="EMBL" id="JACBAZ010000012">
    <property type="protein sequence ID" value="NWK57467.1"/>
    <property type="molecule type" value="Genomic_DNA"/>
</dbReference>
<proteinExistence type="predicted"/>
<comment type="caution">
    <text evidence="2">The sequence shown here is derived from an EMBL/GenBank/DDBJ whole genome shotgun (WGS) entry which is preliminary data.</text>
</comment>
<evidence type="ECO:0000313" key="3">
    <source>
        <dbReference type="Proteomes" id="UP000557872"/>
    </source>
</evidence>
<gene>
    <name evidence="2" type="ORF">HW115_17755</name>
</gene>
<dbReference type="AlphaFoldDB" id="A0A851GR49"/>
<feature type="region of interest" description="Disordered" evidence="1">
    <location>
        <begin position="1"/>
        <end position="29"/>
    </location>
</feature>
<accession>A0A851GR49</accession>
<keyword evidence="3" id="KW-1185">Reference proteome</keyword>